<dbReference type="SUPFAM" id="SSF54593">
    <property type="entry name" value="Glyoxalase/Bleomycin resistance protein/Dihydroxybiphenyl dioxygenase"/>
    <property type="match status" value="1"/>
</dbReference>
<proteinExistence type="predicted"/>
<protein>
    <submittedName>
        <fullName evidence="2">VOC family protein</fullName>
    </submittedName>
</protein>
<name>A0ABT8KJ47_9BACT</name>
<gene>
    <name evidence="2" type="ORF">QQ008_02850</name>
</gene>
<dbReference type="CDD" id="cd06587">
    <property type="entry name" value="VOC"/>
    <property type="match status" value="1"/>
</dbReference>
<evidence type="ECO:0000313" key="2">
    <source>
        <dbReference type="EMBL" id="MDN5200273.1"/>
    </source>
</evidence>
<dbReference type="EMBL" id="JAUJEA010000001">
    <property type="protein sequence ID" value="MDN5200273.1"/>
    <property type="molecule type" value="Genomic_DNA"/>
</dbReference>
<feature type="domain" description="VOC" evidence="1">
    <location>
        <begin position="2"/>
        <end position="119"/>
    </location>
</feature>
<organism evidence="2 3">
    <name type="scientific">Splendidivirga corallicola</name>
    <dbReference type="NCBI Taxonomy" id="3051826"/>
    <lineage>
        <taxon>Bacteria</taxon>
        <taxon>Pseudomonadati</taxon>
        <taxon>Bacteroidota</taxon>
        <taxon>Cytophagia</taxon>
        <taxon>Cytophagales</taxon>
        <taxon>Splendidivirgaceae</taxon>
        <taxon>Splendidivirga</taxon>
    </lineage>
</organism>
<dbReference type="InterPro" id="IPR004360">
    <property type="entry name" value="Glyas_Fos-R_dOase_dom"/>
</dbReference>
<reference evidence="2" key="1">
    <citation type="submission" date="2023-06" db="EMBL/GenBank/DDBJ databases">
        <title>Genomic of Parafulvivirga corallium.</title>
        <authorList>
            <person name="Wang G."/>
        </authorList>
    </citation>
    <scope>NUCLEOTIDE SEQUENCE</scope>
    <source>
        <strain evidence="2">BMA10</strain>
    </source>
</reference>
<evidence type="ECO:0000259" key="1">
    <source>
        <dbReference type="PROSITE" id="PS51819"/>
    </source>
</evidence>
<dbReference type="Proteomes" id="UP001172082">
    <property type="component" value="Unassembled WGS sequence"/>
</dbReference>
<dbReference type="Gene3D" id="3.10.180.10">
    <property type="entry name" value="2,3-Dihydroxybiphenyl 1,2-Dioxygenase, domain 1"/>
    <property type="match status" value="1"/>
</dbReference>
<dbReference type="RefSeq" id="WP_346750298.1">
    <property type="nucleotide sequence ID" value="NZ_JAUJEA010000001.1"/>
</dbReference>
<dbReference type="InterPro" id="IPR029068">
    <property type="entry name" value="Glyas_Bleomycin-R_OHBP_Dase"/>
</dbReference>
<accession>A0ABT8KJ47</accession>
<comment type="caution">
    <text evidence="2">The sequence shown here is derived from an EMBL/GenBank/DDBJ whole genome shotgun (WGS) entry which is preliminary data.</text>
</comment>
<dbReference type="Pfam" id="PF00903">
    <property type="entry name" value="Glyoxalase"/>
    <property type="match status" value="1"/>
</dbReference>
<keyword evidence="3" id="KW-1185">Reference proteome</keyword>
<dbReference type="InterPro" id="IPR037523">
    <property type="entry name" value="VOC_core"/>
</dbReference>
<evidence type="ECO:0000313" key="3">
    <source>
        <dbReference type="Proteomes" id="UP001172082"/>
    </source>
</evidence>
<sequence>MKLYRVILPVNDIEKAQGFYSNIFEKEGLRVSPGRHYFNLSGIILACYDPVAEGDDTGEGWKFHPNQYIYIAVDNLTQIYERIKLSGAKEVETIEEMPWGEKLFYAKDPFGNPICFVDDKTIFTGK</sequence>
<dbReference type="PROSITE" id="PS51819">
    <property type="entry name" value="VOC"/>
    <property type="match status" value="1"/>
</dbReference>